<dbReference type="Proteomes" id="UP000248014">
    <property type="component" value="Unassembled WGS sequence"/>
</dbReference>
<gene>
    <name evidence="2" type="ORF">C7451_10997</name>
</gene>
<comment type="caution">
    <text evidence="2">The sequence shown here is derived from an EMBL/GenBank/DDBJ whole genome shotgun (WGS) entry which is preliminary data.</text>
</comment>
<feature type="domain" description="Methyltransferase type 11" evidence="1">
    <location>
        <begin position="51"/>
        <end position="147"/>
    </location>
</feature>
<name>A0A2V3UX07_9SPHN</name>
<keyword evidence="2" id="KW-0489">Methyltransferase</keyword>
<dbReference type="InterPro" id="IPR052356">
    <property type="entry name" value="Thiol_S-MT"/>
</dbReference>
<dbReference type="InterPro" id="IPR029063">
    <property type="entry name" value="SAM-dependent_MTases_sf"/>
</dbReference>
<dbReference type="InterPro" id="IPR013216">
    <property type="entry name" value="Methyltransf_11"/>
</dbReference>
<evidence type="ECO:0000259" key="1">
    <source>
        <dbReference type="Pfam" id="PF08241"/>
    </source>
</evidence>
<dbReference type="RefSeq" id="WP_341866630.1">
    <property type="nucleotide sequence ID" value="NZ_QJJM01000009.1"/>
</dbReference>
<sequence>MTASSNTDAMEGNPGFWDRHVMPRLITFCCAQPAIAKARSRIVPRATGRVLELGCGGGINLDHYDRARVTALAGVDPSPQLLDTARGKARTMGFDTDFRAGYAECLPFTDASFDTVLTTFTLCSVRDPQAVLREMRRVMAPGGTILFLEHGAAPDPAPARWQQRIEPLWKRIAGGCHLTRPVSVAFTGQGFRLSDCEARYMPGTPRFLGWIEMGEACA</sequence>
<dbReference type="GO" id="GO:0008757">
    <property type="term" value="F:S-adenosylmethionine-dependent methyltransferase activity"/>
    <property type="evidence" value="ECO:0007669"/>
    <property type="project" value="InterPro"/>
</dbReference>
<evidence type="ECO:0000313" key="2">
    <source>
        <dbReference type="EMBL" id="PXW73810.1"/>
    </source>
</evidence>
<dbReference type="SUPFAM" id="SSF53335">
    <property type="entry name" value="S-adenosyl-L-methionine-dependent methyltransferases"/>
    <property type="match status" value="1"/>
</dbReference>
<accession>A0A2V3UX07</accession>
<evidence type="ECO:0000313" key="3">
    <source>
        <dbReference type="Proteomes" id="UP000248014"/>
    </source>
</evidence>
<dbReference type="Gene3D" id="3.40.50.150">
    <property type="entry name" value="Vaccinia Virus protein VP39"/>
    <property type="match status" value="1"/>
</dbReference>
<dbReference type="EMBL" id="QJJM01000009">
    <property type="protein sequence ID" value="PXW73810.1"/>
    <property type="molecule type" value="Genomic_DNA"/>
</dbReference>
<organism evidence="2 3">
    <name type="scientific">Blastomonas natatoria</name>
    <dbReference type="NCBI Taxonomy" id="34015"/>
    <lineage>
        <taxon>Bacteria</taxon>
        <taxon>Pseudomonadati</taxon>
        <taxon>Pseudomonadota</taxon>
        <taxon>Alphaproteobacteria</taxon>
        <taxon>Sphingomonadales</taxon>
        <taxon>Sphingomonadaceae</taxon>
        <taxon>Blastomonas</taxon>
    </lineage>
</organism>
<dbReference type="Pfam" id="PF08241">
    <property type="entry name" value="Methyltransf_11"/>
    <property type="match status" value="1"/>
</dbReference>
<dbReference type="GO" id="GO:0032259">
    <property type="term" value="P:methylation"/>
    <property type="evidence" value="ECO:0007669"/>
    <property type="project" value="UniProtKB-KW"/>
</dbReference>
<keyword evidence="3" id="KW-1185">Reference proteome</keyword>
<reference evidence="2 3" key="1">
    <citation type="submission" date="2018-05" db="EMBL/GenBank/DDBJ databases">
        <title>Genomic Encyclopedia of Type Strains, Phase IV (KMG-IV): sequencing the most valuable type-strain genomes for metagenomic binning, comparative biology and taxonomic classification.</title>
        <authorList>
            <person name="Goeker M."/>
        </authorList>
    </citation>
    <scope>NUCLEOTIDE SEQUENCE [LARGE SCALE GENOMIC DNA]</scope>
    <source>
        <strain evidence="2 3">DSM 3183</strain>
    </source>
</reference>
<dbReference type="AlphaFoldDB" id="A0A2V3UX07"/>
<dbReference type="PANTHER" id="PTHR45036:SF1">
    <property type="entry name" value="METHYLTRANSFERASE LIKE 7A"/>
    <property type="match status" value="1"/>
</dbReference>
<proteinExistence type="predicted"/>
<dbReference type="PANTHER" id="PTHR45036">
    <property type="entry name" value="METHYLTRANSFERASE LIKE 7B"/>
    <property type="match status" value="1"/>
</dbReference>
<keyword evidence="2" id="KW-0808">Transferase</keyword>
<dbReference type="CDD" id="cd02440">
    <property type="entry name" value="AdoMet_MTases"/>
    <property type="match status" value="1"/>
</dbReference>
<protein>
    <submittedName>
        <fullName evidence="2">Methyltransferase family protein</fullName>
    </submittedName>
</protein>